<accession>A0A1F6CGX7</accession>
<dbReference type="InterPro" id="IPR011604">
    <property type="entry name" value="PDDEXK-like_dom_sf"/>
</dbReference>
<reference evidence="2 3" key="1">
    <citation type="journal article" date="2016" name="Nat. Commun.">
        <title>Thousands of microbial genomes shed light on interconnected biogeochemical processes in an aquifer system.</title>
        <authorList>
            <person name="Anantharaman K."/>
            <person name="Brown C.T."/>
            <person name="Hug L.A."/>
            <person name="Sharon I."/>
            <person name="Castelle C.J."/>
            <person name="Probst A.J."/>
            <person name="Thomas B.C."/>
            <person name="Singh A."/>
            <person name="Wilkins M.J."/>
            <person name="Karaoz U."/>
            <person name="Brodie E.L."/>
            <person name="Williams K.H."/>
            <person name="Hubbard S.S."/>
            <person name="Banfield J.F."/>
        </authorList>
    </citation>
    <scope>NUCLEOTIDE SEQUENCE [LARGE SCALE GENOMIC DNA]</scope>
</reference>
<dbReference type="SUPFAM" id="SSF52980">
    <property type="entry name" value="Restriction endonuclease-like"/>
    <property type="match status" value="1"/>
</dbReference>
<organism evidence="2 3">
    <name type="scientific">Candidatus Kaiserbacteria bacterium RIFCSPHIGHO2_01_FULL_53_31</name>
    <dbReference type="NCBI Taxonomy" id="1798481"/>
    <lineage>
        <taxon>Bacteria</taxon>
        <taxon>Candidatus Kaiseribacteriota</taxon>
    </lineage>
</organism>
<protein>
    <recommendedName>
        <fullName evidence="1">PD-(D/E)XK endonuclease-like domain-containing protein</fullName>
    </recommendedName>
</protein>
<dbReference type="Proteomes" id="UP000178815">
    <property type="component" value="Unassembled WGS sequence"/>
</dbReference>
<comment type="caution">
    <text evidence="2">The sequence shown here is derived from an EMBL/GenBank/DDBJ whole genome shotgun (WGS) entry which is preliminary data.</text>
</comment>
<dbReference type="STRING" id="1798481.A2678_03235"/>
<feature type="domain" description="PD-(D/E)XK endonuclease-like" evidence="1">
    <location>
        <begin position="10"/>
        <end position="253"/>
    </location>
</feature>
<dbReference type="InterPro" id="IPR011335">
    <property type="entry name" value="Restrct_endonuc-II-like"/>
</dbReference>
<proteinExistence type="predicted"/>
<sequence length="280" mass="30964">MTGKYDAVWVSHSSMGDFLKCPRAYYLHNVYKNPDTGRKITIVSPALSLGSAVHATLEALKVLPVDERLKRDLLADFETDWDKISSGKKGGFTSSDEEAATMVRGRAMIERVVAHPGPIANKTVKLKETKNNMPPNFILSEDDNIILCGLIDWLEYIEADDSVRIIDFKTGKNEEDEDSLQLPIYLLLLNELQKRRVSGAAYWYLDKSDTPTEVALPDAAAGREKVLAIARKVKEARAAKAFDCPRGASGCFACRPFEAILRGEAEYVGVAGYGQDAYLV</sequence>
<evidence type="ECO:0000313" key="2">
    <source>
        <dbReference type="EMBL" id="OGG48486.1"/>
    </source>
</evidence>
<name>A0A1F6CGX7_9BACT</name>
<dbReference type="Pfam" id="PF12705">
    <property type="entry name" value="PDDEXK_1"/>
    <property type="match status" value="1"/>
</dbReference>
<evidence type="ECO:0000313" key="3">
    <source>
        <dbReference type="Proteomes" id="UP000178815"/>
    </source>
</evidence>
<dbReference type="AlphaFoldDB" id="A0A1F6CGX7"/>
<evidence type="ECO:0000259" key="1">
    <source>
        <dbReference type="Pfam" id="PF12705"/>
    </source>
</evidence>
<dbReference type="Gene3D" id="3.90.320.10">
    <property type="match status" value="1"/>
</dbReference>
<dbReference type="InterPro" id="IPR038726">
    <property type="entry name" value="PDDEXK_AddAB-type"/>
</dbReference>
<gene>
    <name evidence="2" type="ORF">A2678_03235</name>
</gene>
<dbReference type="EMBL" id="MFKU01000011">
    <property type="protein sequence ID" value="OGG48486.1"/>
    <property type="molecule type" value="Genomic_DNA"/>
</dbReference>